<keyword evidence="3" id="KW-1185">Reference proteome</keyword>
<comment type="caution">
    <text evidence="2">The sequence shown here is derived from an EMBL/GenBank/DDBJ whole genome shotgun (WGS) entry which is preliminary data.</text>
</comment>
<reference evidence="2 3" key="1">
    <citation type="submission" date="2019-06" db="EMBL/GenBank/DDBJ databases">
        <title>Whole genome shotgun sequence of Pseudonocardia saturnea NBRC 14499.</title>
        <authorList>
            <person name="Hosoyama A."/>
            <person name="Uohara A."/>
            <person name="Ohji S."/>
            <person name="Ichikawa N."/>
        </authorList>
    </citation>
    <scope>NUCLEOTIDE SEQUENCE [LARGE SCALE GENOMIC DNA]</scope>
    <source>
        <strain evidence="2 3">NBRC 14499</strain>
    </source>
</reference>
<evidence type="ECO:0000256" key="1">
    <source>
        <dbReference type="SAM" id="MobiDB-lite"/>
    </source>
</evidence>
<organism evidence="2 3">
    <name type="scientific">Pseudonocardia saturnea</name>
    <dbReference type="NCBI Taxonomy" id="33909"/>
    <lineage>
        <taxon>Bacteria</taxon>
        <taxon>Bacillati</taxon>
        <taxon>Actinomycetota</taxon>
        <taxon>Actinomycetes</taxon>
        <taxon>Pseudonocardiales</taxon>
        <taxon>Pseudonocardiaceae</taxon>
        <taxon>Pseudonocardia</taxon>
    </lineage>
</organism>
<evidence type="ECO:0000313" key="3">
    <source>
        <dbReference type="Proteomes" id="UP000320693"/>
    </source>
</evidence>
<feature type="region of interest" description="Disordered" evidence="1">
    <location>
        <begin position="1"/>
        <end position="30"/>
    </location>
</feature>
<accession>A0ABQ0S7F6</accession>
<evidence type="ECO:0000313" key="2">
    <source>
        <dbReference type="EMBL" id="GEC28738.1"/>
    </source>
</evidence>
<proteinExistence type="predicted"/>
<gene>
    <name evidence="2" type="ORF">PSA01_57670</name>
</gene>
<dbReference type="EMBL" id="BJNH01000090">
    <property type="protein sequence ID" value="GEC28738.1"/>
    <property type="molecule type" value="Genomic_DNA"/>
</dbReference>
<protein>
    <submittedName>
        <fullName evidence="2">Uncharacterized protein</fullName>
    </submittedName>
</protein>
<name>A0ABQ0S7F6_9PSEU</name>
<sequence>MSATATSLRGRATSCPTTITRLPDPSAAPWRTLDRGRGAAAHRAHPLPDEWMRMRRERIDDDGRRPRAVGVT</sequence>
<dbReference type="Proteomes" id="UP000320693">
    <property type="component" value="Unassembled WGS sequence"/>
</dbReference>